<reference evidence="3" key="1">
    <citation type="submission" date="2021-03" db="EMBL/GenBank/DDBJ databases">
        <title>Draft genome sequence of rust myrtle Austropuccinia psidii MF-1, a brazilian biotype.</title>
        <authorList>
            <person name="Quecine M.C."/>
            <person name="Pachon D.M.R."/>
            <person name="Bonatelli M.L."/>
            <person name="Correr F.H."/>
            <person name="Franceschini L.M."/>
            <person name="Leite T.F."/>
            <person name="Margarido G.R.A."/>
            <person name="Almeida C.A."/>
            <person name="Ferrarezi J.A."/>
            <person name="Labate C.A."/>
        </authorList>
    </citation>
    <scope>NUCLEOTIDE SEQUENCE</scope>
    <source>
        <strain evidence="3">MF-1</strain>
    </source>
</reference>
<dbReference type="GO" id="GO:0005634">
    <property type="term" value="C:nucleus"/>
    <property type="evidence" value="ECO:0007669"/>
    <property type="project" value="UniProtKB-ARBA"/>
</dbReference>
<dbReference type="PROSITE" id="PS50994">
    <property type="entry name" value="INTEGRASE"/>
    <property type="match status" value="1"/>
</dbReference>
<dbReference type="AlphaFoldDB" id="A0A9Q3FA31"/>
<dbReference type="PANTHER" id="PTHR37984">
    <property type="entry name" value="PROTEIN CBG26694"/>
    <property type="match status" value="1"/>
</dbReference>
<evidence type="ECO:0000313" key="3">
    <source>
        <dbReference type="EMBL" id="MBW0536328.1"/>
    </source>
</evidence>
<dbReference type="InterPro" id="IPR050951">
    <property type="entry name" value="Retrovirus_Pol_polyprotein"/>
</dbReference>
<accession>A0A9Q3FA31</accession>
<dbReference type="EMBL" id="AVOT02041057">
    <property type="protein sequence ID" value="MBW0536328.1"/>
    <property type="molecule type" value="Genomic_DNA"/>
</dbReference>
<dbReference type="InterPro" id="IPR012337">
    <property type="entry name" value="RNaseH-like_sf"/>
</dbReference>
<dbReference type="PANTHER" id="PTHR37984:SF5">
    <property type="entry name" value="PROTEIN NYNRIN-LIKE"/>
    <property type="match status" value="1"/>
</dbReference>
<feature type="domain" description="Integrase catalytic" evidence="2">
    <location>
        <begin position="1"/>
        <end position="60"/>
    </location>
</feature>
<dbReference type="Gene3D" id="3.30.420.10">
    <property type="entry name" value="Ribonuclease H-like superfamily/Ribonuclease H"/>
    <property type="match status" value="1"/>
</dbReference>
<dbReference type="GO" id="GO:0003723">
    <property type="term" value="F:RNA binding"/>
    <property type="evidence" value="ECO:0007669"/>
    <property type="project" value="UniProtKB-KW"/>
</dbReference>
<dbReference type="GO" id="GO:0015074">
    <property type="term" value="P:DNA integration"/>
    <property type="evidence" value="ECO:0007669"/>
    <property type="project" value="InterPro"/>
</dbReference>
<dbReference type="InterPro" id="IPR001584">
    <property type="entry name" value="Integrase_cat-core"/>
</dbReference>
<dbReference type="SUPFAM" id="SSF53098">
    <property type="entry name" value="Ribonuclease H-like"/>
    <property type="match status" value="1"/>
</dbReference>
<evidence type="ECO:0000259" key="2">
    <source>
        <dbReference type="PROSITE" id="PS50994"/>
    </source>
</evidence>
<dbReference type="InterPro" id="IPR036397">
    <property type="entry name" value="RNaseH_sf"/>
</dbReference>
<proteinExistence type="predicted"/>
<name>A0A9Q3FA31_9BASI</name>
<keyword evidence="4" id="KW-1185">Reference proteome</keyword>
<dbReference type="Proteomes" id="UP000765509">
    <property type="component" value="Unassembled WGS sequence"/>
</dbReference>
<dbReference type="OrthoDB" id="5592268at2759"/>
<gene>
    <name evidence="3" type="ORF">O181_076043</name>
</gene>
<organism evidence="3 4">
    <name type="scientific">Austropuccinia psidii MF-1</name>
    <dbReference type="NCBI Taxonomy" id="1389203"/>
    <lineage>
        <taxon>Eukaryota</taxon>
        <taxon>Fungi</taxon>
        <taxon>Dikarya</taxon>
        <taxon>Basidiomycota</taxon>
        <taxon>Pucciniomycotina</taxon>
        <taxon>Pucciniomycetes</taxon>
        <taxon>Pucciniales</taxon>
        <taxon>Sphaerophragmiaceae</taxon>
        <taxon>Austropuccinia</taxon>
    </lineage>
</organism>
<evidence type="ECO:0000256" key="1">
    <source>
        <dbReference type="ARBA" id="ARBA00022884"/>
    </source>
</evidence>
<sequence length="88" mass="10055">MIATCGVPKIIISDRDPKFTSDFLTNLNDIIGTKLPFSTVYHPQTEGLTERMIQKMEDIIKIFCAYGMDNRYHEGYTHDQVTLLPKSS</sequence>
<comment type="caution">
    <text evidence="3">The sequence shown here is derived from an EMBL/GenBank/DDBJ whole genome shotgun (WGS) entry which is preliminary data.</text>
</comment>
<keyword evidence="1" id="KW-0694">RNA-binding</keyword>
<protein>
    <recommendedName>
        <fullName evidence="2">Integrase catalytic domain-containing protein</fullName>
    </recommendedName>
</protein>
<evidence type="ECO:0000313" key="4">
    <source>
        <dbReference type="Proteomes" id="UP000765509"/>
    </source>
</evidence>